<proteinExistence type="predicted"/>
<evidence type="ECO:0000313" key="5">
    <source>
        <dbReference type="Proteomes" id="UP000477070"/>
    </source>
</evidence>
<reference evidence="2 5" key="4">
    <citation type="submission" date="2019-12" db="EMBL/GenBank/DDBJ databases">
        <title>Multi-Generational Helicobacter saguini Isolates.</title>
        <authorList>
            <person name="Mannion A."/>
            <person name="Shen Z."/>
            <person name="Fox J.G."/>
        </authorList>
    </citation>
    <scope>NUCLEOTIDE SEQUENCE [LARGE SCALE GENOMIC DNA]</scope>
    <source>
        <strain evidence="2">16-048</strain>
        <strain evidence="5">16-048 (F4)</strain>
    </source>
</reference>
<evidence type="ECO:0000313" key="4">
    <source>
        <dbReference type="Proteomes" id="UP000029714"/>
    </source>
</evidence>
<protein>
    <submittedName>
        <fullName evidence="3">NgoFVII family restriction endonuclease</fullName>
    </submittedName>
</protein>
<feature type="domain" description="Restriction endonuclease type II NgoFVII C-terminal B3-like DNA-binding" evidence="1">
    <location>
        <begin position="125"/>
        <end position="234"/>
    </location>
</feature>
<evidence type="ECO:0000313" key="2">
    <source>
        <dbReference type="EMBL" id="MWV69253.1"/>
    </source>
</evidence>
<sequence>MQAANNIYGIKDSIYHIIARRENKLLFFESDYKKINIDSLRNIKTSKSSLHFSDDSNEYFFNFSKSVLQRKFYIPQNAFEINIKIIENPFLLLLSLKDRILNADSIKEKIAGRDYVILPLYSVKNGVKEVPSKSGLNQWNAGGRARNYGEVYIQIPAFVRNNFPNFFPPRDSTFILKTPNNENLNVKVCQQDSKALMSNPNTALSTWLLQTALNLKVGELATYKHLENLGFDSVIVSKDSNGIYSIDIASLDSYDKFVGKVKQN</sequence>
<evidence type="ECO:0000313" key="3">
    <source>
        <dbReference type="EMBL" id="TLD93328.1"/>
    </source>
</evidence>
<name>A0A347VSN8_9HELI</name>
<keyword evidence="3" id="KW-0540">Nuclease</keyword>
<accession>A0A347VSN8</accession>
<gene>
    <name evidence="2" type="ORF">DCO61_04310</name>
    <name evidence="3" type="ORF">LS64_008830</name>
</gene>
<keyword evidence="4" id="KW-1185">Reference proteome</keyword>
<dbReference type="EMBL" id="QBIU01000001">
    <property type="protein sequence ID" value="MWV69253.1"/>
    <property type="molecule type" value="Genomic_DNA"/>
</dbReference>
<dbReference type="InterPro" id="IPR048923">
    <property type="entry name" value="RE_NgoFVII_C"/>
</dbReference>
<dbReference type="Proteomes" id="UP000029714">
    <property type="component" value="Unassembled WGS sequence"/>
</dbReference>
<reference evidence="3 4" key="1">
    <citation type="journal article" date="2014" name="Genome Announc.">
        <title>Draft genome sequences of eight enterohepatic helicobacter species isolated from both laboratory and wild rodents.</title>
        <authorList>
            <person name="Sheh A."/>
            <person name="Shen Z."/>
            <person name="Fox J.G."/>
        </authorList>
    </citation>
    <scope>NUCLEOTIDE SEQUENCE [LARGE SCALE GENOMIC DNA]</scope>
    <source>
        <strain evidence="3 4">MIT 97-6194</strain>
    </source>
</reference>
<dbReference type="EMBL" id="JRMP02000014">
    <property type="protein sequence ID" value="TLD93328.1"/>
    <property type="molecule type" value="Genomic_DNA"/>
</dbReference>
<reference evidence="3 4" key="2">
    <citation type="journal article" date="2016" name="Infect. Immun.">
        <title>Helicobacter saguini, a Novel Helicobacter Isolated from Cotton-Top Tamarins with Ulcerative Colitis, Has Proinflammatory Properties and Induces Typhlocolitis and Dysplasia in Gnotobiotic IL-10-/- Mice.</title>
        <authorList>
            <person name="Shen Z."/>
            <person name="Mannion A."/>
            <person name="Whary M.T."/>
            <person name="Muthupalani S."/>
            <person name="Sheh A."/>
            <person name="Feng Y."/>
            <person name="Gong G."/>
            <person name="Vandamme P."/>
            <person name="Holcombe H.R."/>
            <person name="Paster B.J."/>
            <person name="Fox J.G."/>
        </authorList>
    </citation>
    <scope>NUCLEOTIDE SEQUENCE [LARGE SCALE GENOMIC DNA]</scope>
    <source>
        <strain evidence="3 4">MIT 97-6194</strain>
    </source>
</reference>
<dbReference type="GO" id="GO:0004519">
    <property type="term" value="F:endonuclease activity"/>
    <property type="evidence" value="ECO:0007669"/>
    <property type="project" value="UniProtKB-KW"/>
</dbReference>
<organism evidence="3 4">
    <name type="scientific">Helicobacter saguini</name>
    <dbReference type="NCBI Taxonomy" id="1548018"/>
    <lineage>
        <taxon>Bacteria</taxon>
        <taxon>Pseudomonadati</taxon>
        <taxon>Campylobacterota</taxon>
        <taxon>Epsilonproteobacteria</taxon>
        <taxon>Campylobacterales</taxon>
        <taxon>Helicobacteraceae</taxon>
        <taxon>Helicobacter</taxon>
    </lineage>
</organism>
<dbReference type="REBASE" id="272445">
    <property type="entry name" value="Hsa1416ORF10280P"/>
</dbReference>
<reference evidence="3" key="3">
    <citation type="submission" date="2018-04" db="EMBL/GenBank/DDBJ databases">
        <authorList>
            <person name="Sheh A."/>
            <person name="Shen Z."/>
            <person name="Mannion A.J."/>
            <person name="Fox J.G."/>
        </authorList>
    </citation>
    <scope>NUCLEOTIDE SEQUENCE</scope>
    <source>
        <strain evidence="3">MIT 97-6194</strain>
    </source>
</reference>
<dbReference type="Pfam" id="PF20731">
    <property type="entry name" value="RE_NgoFVII_C"/>
    <property type="match status" value="1"/>
</dbReference>
<dbReference type="OrthoDB" id="1296974at2"/>
<dbReference type="AlphaFoldDB" id="A0A347VSN8"/>
<keyword evidence="3" id="KW-0378">Hydrolase</keyword>
<evidence type="ECO:0000259" key="1">
    <source>
        <dbReference type="Pfam" id="PF20731"/>
    </source>
</evidence>
<dbReference type="Proteomes" id="UP000477070">
    <property type="component" value="Unassembled WGS sequence"/>
</dbReference>
<keyword evidence="3" id="KW-0255">Endonuclease</keyword>
<comment type="caution">
    <text evidence="3">The sequence shown here is derived from an EMBL/GenBank/DDBJ whole genome shotgun (WGS) entry which is preliminary data.</text>
</comment>